<evidence type="ECO:0000313" key="2">
    <source>
        <dbReference type="Proteomes" id="UP000534186"/>
    </source>
</evidence>
<dbReference type="EMBL" id="JACCCV010000001">
    <property type="protein sequence ID" value="NYF51350.1"/>
    <property type="molecule type" value="Genomic_DNA"/>
</dbReference>
<protein>
    <submittedName>
        <fullName evidence="1">Fe-S-cluster containining protein</fullName>
    </submittedName>
</protein>
<dbReference type="AlphaFoldDB" id="A0A7Y9NM77"/>
<dbReference type="Proteomes" id="UP000534186">
    <property type="component" value="Unassembled WGS sequence"/>
</dbReference>
<accession>A0A7Y9NM77</accession>
<dbReference type="InterPro" id="IPR005358">
    <property type="entry name" value="Puta_zinc/iron-chelating_dom"/>
</dbReference>
<gene>
    <name evidence="1" type="ORF">HDF12_001715</name>
</gene>
<organism evidence="1 2">
    <name type="scientific">Tunturiibacter lichenicola</name>
    <dbReference type="NCBI Taxonomy" id="2051959"/>
    <lineage>
        <taxon>Bacteria</taxon>
        <taxon>Pseudomonadati</taxon>
        <taxon>Acidobacteriota</taxon>
        <taxon>Terriglobia</taxon>
        <taxon>Terriglobales</taxon>
        <taxon>Acidobacteriaceae</taxon>
        <taxon>Tunturiibacter</taxon>
    </lineage>
</organism>
<sequence length="200" mass="21872">MSDTLIQIVDTAAADAYQRGGHHLVCHPGCSQCCIGVFPIAHEDGARLREGLAVLEQTDPAKSLRIKKRVAESLTRLDPWFPGDLTTGILSEDHEAAILFEEFANDEPCPVLDPDHGTCDLYEYRPILCRTFGPPMRSEGDNGEVNLATCELCFIHATAEEIATCELDPTIPAQEEASNQTFNAAHALHGQTLIAYALRQ</sequence>
<proteinExistence type="predicted"/>
<dbReference type="Pfam" id="PF03692">
    <property type="entry name" value="CxxCxxCC"/>
    <property type="match status" value="1"/>
</dbReference>
<name>A0A7Y9NM77_9BACT</name>
<comment type="caution">
    <text evidence="1">The sequence shown here is derived from an EMBL/GenBank/DDBJ whole genome shotgun (WGS) entry which is preliminary data.</text>
</comment>
<evidence type="ECO:0000313" key="1">
    <source>
        <dbReference type="EMBL" id="NYF51350.1"/>
    </source>
</evidence>
<reference evidence="1 2" key="1">
    <citation type="submission" date="2020-07" db="EMBL/GenBank/DDBJ databases">
        <title>Genomic Encyclopedia of Type Strains, Phase IV (KMG-V): Genome sequencing to study the core and pangenomes of soil and plant-associated prokaryotes.</title>
        <authorList>
            <person name="Whitman W."/>
        </authorList>
    </citation>
    <scope>NUCLEOTIDE SEQUENCE [LARGE SCALE GENOMIC DNA]</scope>
    <source>
        <strain evidence="1 2">M8UP30</strain>
    </source>
</reference>